<dbReference type="InterPro" id="IPR012337">
    <property type="entry name" value="RNaseH-like_sf"/>
</dbReference>
<feature type="compositionally biased region" description="Basic residues" evidence="1">
    <location>
        <begin position="1"/>
        <end position="11"/>
    </location>
</feature>
<dbReference type="GO" id="GO:0003676">
    <property type="term" value="F:nucleic acid binding"/>
    <property type="evidence" value="ECO:0007669"/>
    <property type="project" value="InterPro"/>
</dbReference>
<dbReference type="InterPro" id="IPR002156">
    <property type="entry name" value="RNaseH_domain"/>
</dbReference>
<sequence>MVLLHSKKQPTSHRCESNRSDSKWIPPPDGWVMVNVDAAMFKDPPNAGVGIVIRDHIGGFKAASCNDLAEAMAARCGVAFAKEQNFHQVIVASDCLNIIKKIKSPEKDRSHVGAIVQDIKNLTRRSSFSFTLCSQVL</sequence>
<dbReference type="Pfam" id="PF13456">
    <property type="entry name" value="RVT_3"/>
    <property type="match status" value="1"/>
</dbReference>
<evidence type="ECO:0000256" key="1">
    <source>
        <dbReference type="SAM" id="MobiDB-lite"/>
    </source>
</evidence>
<dbReference type="InterPro" id="IPR044730">
    <property type="entry name" value="RNase_H-like_dom_plant"/>
</dbReference>
<protein>
    <recommendedName>
        <fullName evidence="2">RNase H type-1 domain-containing protein</fullName>
    </recommendedName>
</protein>
<dbReference type="AlphaFoldDB" id="A0A0A9G2Q1"/>
<dbReference type="EMBL" id="GBRH01178536">
    <property type="protein sequence ID" value="JAE19360.1"/>
    <property type="molecule type" value="Transcribed_RNA"/>
</dbReference>
<feature type="region of interest" description="Disordered" evidence="1">
    <location>
        <begin position="1"/>
        <end position="22"/>
    </location>
</feature>
<evidence type="ECO:0000313" key="3">
    <source>
        <dbReference type="EMBL" id="JAE19360.1"/>
    </source>
</evidence>
<proteinExistence type="predicted"/>
<feature type="domain" description="RNase H type-1" evidence="2">
    <location>
        <begin position="35"/>
        <end position="131"/>
    </location>
</feature>
<dbReference type="InterPro" id="IPR036397">
    <property type="entry name" value="RNaseH_sf"/>
</dbReference>
<organism evidence="3">
    <name type="scientific">Arundo donax</name>
    <name type="common">Giant reed</name>
    <name type="synonym">Donax arundinaceus</name>
    <dbReference type="NCBI Taxonomy" id="35708"/>
    <lineage>
        <taxon>Eukaryota</taxon>
        <taxon>Viridiplantae</taxon>
        <taxon>Streptophyta</taxon>
        <taxon>Embryophyta</taxon>
        <taxon>Tracheophyta</taxon>
        <taxon>Spermatophyta</taxon>
        <taxon>Magnoliopsida</taxon>
        <taxon>Liliopsida</taxon>
        <taxon>Poales</taxon>
        <taxon>Poaceae</taxon>
        <taxon>PACMAD clade</taxon>
        <taxon>Arundinoideae</taxon>
        <taxon>Arundineae</taxon>
        <taxon>Arundo</taxon>
    </lineage>
</organism>
<feature type="compositionally biased region" description="Basic and acidic residues" evidence="1">
    <location>
        <begin position="13"/>
        <end position="22"/>
    </location>
</feature>
<reference evidence="3" key="2">
    <citation type="journal article" date="2015" name="Data Brief">
        <title>Shoot transcriptome of the giant reed, Arundo donax.</title>
        <authorList>
            <person name="Barrero R.A."/>
            <person name="Guerrero F.D."/>
            <person name="Moolhuijzen P."/>
            <person name="Goolsby J.A."/>
            <person name="Tidwell J."/>
            <person name="Bellgard S.E."/>
            <person name="Bellgard M.I."/>
        </authorList>
    </citation>
    <scope>NUCLEOTIDE SEQUENCE</scope>
    <source>
        <tissue evidence="3">Shoot tissue taken approximately 20 cm above the soil surface</tissue>
    </source>
</reference>
<dbReference type="PANTHER" id="PTHR47074">
    <property type="entry name" value="BNAC02G40300D PROTEIN"/>
    <property type="match status" value="1"/>
</dbReference>
<accession>A0A0A9G2Q1</accession>
<dbReference type="Gene3D" id="3.30.420.10">
    <property type="entry name" value="Ribonuclease H-like superfamily/Ribonuclease H"/>
    <property type="match status" value="1"/>
</dbReference>
<dbReference type="PANTHER" id="PTHR47074:SF73">
    <property type="entry name" value="OS04G0448401 PROTEIN"/>
    <property type="match status" value="1"/>
</dbReference>
<reference evidence="3" key="1">
    <citation type="submission" date="2014-09" db="EMBL/GenBank/DDBJ databases">
        <authorList>
            <person name="Magalhaes I.L.F."/>
            <person name="Oliveira U."/>
            <person name="Santos F.R."/>
            <person name="Vidigal T.H.D.A."/>
            <person name="Brescovit A.D."/>
            <person name="Santos A.J."/>
        </authorList>
    </citation>
    <scope>NUCLEOTIDE SEQUENCE</scope>
    <source>
        <tissue evidence="3">Shoot tissue taken approximately 20 cm above the soil surface</tissue>
    </source>
</reference>
<name>A0A0A9G2Q1_ARUDO</name>
<dbReference type="CDD" id="cd06222">
    <property type="entry name" value="RNase_H_like"/>
    <property type="match status" value="1"/>
</dbReference>
<dbReference type="InterPro" id="IPR052929">
    <property type="entry name" value="RNase_H-like_EbsB-rel"/>
</dbReference>
<evidence type="ECO:0000259" key="2">
    <source>
        <dbReference type="Pfam" id="PF13456"/>
    </source>
</evidence>
<dbReference type="SUPFAM" id="SSF53098">
    <property type="entry name" value="Ribonuclease H-like"/>
    <property type="match status" value="1"/>
</dbReference>
<dbReference type="GO" id="GO:0004523">
    <property type="term" value="F:RNA-DNA hybrid ribonuclease activity"/>
    <property type="evidence" value="ECO:0007669"/>
    <property type="project" value="InterPro"/>
</dbReference>